<dbReference type="SMART" id="SM00656">
    <property type="entry name" value="Amb_all"/>
    <property type="match status" value="1"/>
</dbReference>
<protein>
    <recommendedName>
        <fullName evidence="5">Pectate lyase domain-containing protein</fullName>
    </recommendedName>
</protein>
<dbReference type="AlphaFoldDB" id="A0A919YK64"/>
<keyword evidence="2" id="KW-0964">Secreted</keyword>
<name>A0A919YK64_9BACL</name>
<dbReference type="PANTHER" id="PTHR31683">
    <property type="entry name" value="PECTATE LYASE 18-RELATED"/>
    <property type="match status" value="1"/>
</dbReference>
<evidence type="ECO:0000256" key="4">
    <source>
        <dbReference type="SAM" id="SignalP"/>
    </source>
</evidence>
<keyword evidence="1 2" id="KW-0456">Lyase</keyword>
<dbReference type="Gene3D" id="2.160.20.10">
    <property type="entry name" value="Single-stranded right-handed beta-helix, Pectin lyase-like"/>
    <property type="match status" value="1"/>
</dbReference>
<feature type="chain" id="PRO_5039233439" description="Pectate lyase domain-containing protein" evidence="4">
    <location>
        <begin position="26"/>
        <end position="723"/>
    </location>
</feature>
<dbReference type="InterPro" id="IPR045032">
    <property type="entry name" value="PEL"/>
</dbReference>
<keyword evidence="7" id="KW-1185">Reference proteome</keyword>
<dbReference type="GO" id="GO:0000272">
    <property type="term" value="P:polysaccharide catabolic process"/>
    <property type="evidence" value="ECO:0007669"/>
    <property type="project" value="UniProtKB-KW"/>
</dbReference>
<dbReference type="EMBL" id="BOSE01000001">
    <property type="protein sequence ID" value="GIP14955.1"/>
    <property type="molecule type" value="Genomic_DNA"/>
</dbReference>
<feature type="compositionally biased region" description="Pro residues" evidence="3">
    <location>
        <begin position="583"/>
        <end position="609"/>
    </location>
</feature>
<comment type="subcellular location">
    <subcellularLocation>
        <location evidence="2">Secreted</location>
    </subcellularLocation>
</comment>
<evidence type="ECO:0000259" key="5">
    <source>
        <dbReference type="SMART" id="SM00656"/>
    </source>
</evidence>
<evidence type="ECO:0000313" key="6">
    <source>
        <dbReference type="EMBL" id="GIP14955.1"/>
    </source>
</evidence>
<dbReference type="GO" id="GO:0005576">
    <property type="term" value="C:extracellular region"/>
    <property type="evidence" value="ECO:0007669"/>
    <property type="project" value="UniProtKB-SubCell"/>
</dbReference>
<dbReference type="GO" id="GO:0030570">
    <property type="term" value="F:pectate lyase activity"/>
    <property type="evidence" value="ECO:0007669"/>
    <property type="project" value="InterPro"/>
</dbReference>
<gene>
    <name evidence="6" type="ORF">J40TS1_05970</name>
</gene>
<organism evidence="6 7">
    <name type="scientific">Paenibacillus montaniterrae</name>
    <dbReference type="NCBI Taxonomy" id="429341"/>
    <lineage>
        <taxon>Bacteria</taxon>
        <taxon>Bacillati</taxon>
        <taxon>Bacillota</taxon>
        <taxon>Bacilli</taxon>
        <taxon>Bacillales</taxon>
        <taxon>Paenibacillaceae</taxon>
        <taxon>Paenibacillus</taxon>
    </lineage>
</organism>
<feature type="signal peptide" evidence="4">
    <location>
        <begin position="1"/>
        <end position="25"/>
    </location>
</feature>
<evidence type="ECO:0000256" key="1">
    <source>
        <dbReference type="ARBA" id="ARBA00023239"/>
    </source>
</evidence>
<feature type="domain" description="Pectate lyase" evidence="5">
    <location>
        <begin position="206"/>
        <end position="407"/>
    </location>
</feature>
<evidence type="ECO:0000256" key="2">
    <source>
        <dbReference type="RuleBase" id="RU361173"/>
    </source>
</evidence>
<feature type="region of interest" description="Disordered" evidence="3">
    <location>
        <begin position="555"/>
        <end position="617"/>
    </location>
</feature>
<proteinExistence type="inferred from homology"/>
<dbReference type="InterPro" id="IPR041253">
    <property type="entry name" value="CBM77"/>
</dbReference>
<comment type="similarity">
    <text evidence="2">Belongs to the polysaccharide lyase 1 family.</text>
</comment>
<dbReference type="SUPFAM" id="SSF51126">
    <property type="entry name" value="Pectin lyase-like"/>
    <property type="match status" value="1"/>
</dbReference>
<dbReference type="InterPro" id="IPR012334">
    <property type="entry name" value="Pectin_lyas_fold"/>
</dbReference>
<dbReference type="Pfam" id="PF18283">
    <property type="entry name" value="CBM77"/>
    <property type="match status" value="1"/>
</dbReference>
<sequence length="723" mass="76859">MNKRLVNLTSIALLFSLAFSLISSAMSNSSVQAAGLSITNSGGWNETAYVEWAPFSNAEGYNVYVKPANASDSHYQQLDNELIRRYPSKWRADAVGLAAGQYVMKVEARLSGGSKLSAVTGTLSVSSYDRSGFAFSSNSPYGTGSGAYQDNGTLKNGTQVLYITSETAQTVTLDVKVNSSGQLQTGVGLGEILQLRQKGYDTTPLAIRIIGKVTDDDLSGQLNSSGYLQVKGKNNYAEMNITIEGIGDDAYAYGWGLLLRYVGNVEVRNLGFMLFPDDGISMDTGNVNVWVHNNDIFYGTAGGDADQAKGDGSTDLKKGSTYITISYNHYWDSGKASLVGLSESAEFFVTFHHNWFDHSDSRHPRIRVASVHIYNNYFDGISKYGVGITTGGSAFVESNYFRNAKYPMMSSLQGTDSLGEGTFSGENGGMIKAYNNLIVDADSLIYANSNTGTAPAHATSFDAYLASSRTETVPGTYKALKGGTAYNNFDTTVDLGVHASDIDHVNNVEQIVTSQAGRLNHGDFSWTFNNSIDDDSYALNAPLMAKIRSYTSQLVSVGGNSTPSVPSPTPAPTATPTATPAPTATPVPTSTPAPSATPVPTATPAPSATPTPATGYTHNFTTDGTASNFFNIQGNLSTTKGTVVYNGLTLTQCLKIESSTNITFTAAKASTLTLVFNSADGSKIKIDGTSYSMTNGIVSVPVSAGTHTITKDSVTNLYYMQLD</sequence>
<keyword evidence="4" id="KW-0732">Signal</keyword>
<keyword evidence="2" id="KW-0119">Carbohydrate metabolism</keyword>
<dbReference type="InterPro" id="IPR011050">
    <property type="entry name" value="Pectin_lyase_fold/virulence"/>
</dbReference>
<evidence type="ECO:0000313" key="7">
    <source>
        <dbReference type="Proteomes" id="UP000683139"/>
    </source>
</evidence>
<comment type="caution">
    <text evidence="6">The sequence shown here is derived from an EMBL/GenBank/DDBJ whole genome shotgun (WGS) entry which is preliminary data.</text>
</comment>
<dbReference type="PANTHER" id="PTHR31683:SF18">
    <property type="entry name" value="PECTATE LYASE 21-RELATED"/>
    <property type="match status" value="1"/>
</dbReference>
<dbReference type="Pfam" id="PF00544">
    <property type="entry name" value="Pectate_lyase_4"/>
    <property type="match status" value="1"/>
</dbReference>
<reference evidence="6" key="1">
    <citation type="submission" date="2021-03" db="EMBL/GenBank/DDBJ databases">
        <title>Antimicrobial resistance genes in bacteria isolated from Japanese honey, and their potential for conferring macrolide and lincosamide resistance in the American foulbrood pathogen Paenibacillus larvae.</title>
        <authorList>
            <person name="Okamoto M."/>
            <person name="Kumagai M."/>
            <person name="Kanamori H."/>
            <person name="Takamatsu D."/>
        </authorList>
    </citation>
    <scope>NUCLEOTIDE SEQUENCE</scope>
    <source>
        <strain evidence="6">J40TS1</strain>
    </source>
</reference>
<dbReference type="InterPro" id="IPR002022">
    <property type="entry name" value="Pec_lyase"/>
</dbReference>
<keyword evidence="2" id="KW-0624">Polysaccharide degradation</keyword>
<evidence type="ECO:0000256" key="3">
    <source>
        <dbReference type="SAM" id="MobiDB-lite"/>
    </source>
</evidence>
<dbReference type="Proteomes" id="UP000683139">
    <property type="component" value="Unassembled WGS sequence"/>
</dbReference>
<accession>A0A919YK64</accession>